<dbReference type="FunFam" id="1.10.630.10:FF:000011">
    <property type="entry name" value="Cytochrome P450 83B1"/>
    <property type="match status" value="1"/>
</dbReference>
<dbReference type="GO" id="GO:0004497">
    <property type="term" value="F:monooxygenase activity"/>
    <property type="evidence" value="ECO:0007669"/>
    <property type="project" value="UniProtKB-KW"/>
</dbReference>
<keyword evidence="5 10" id="KW-0479">Metal-binding</keyword>
<evidence type="ECO:0000256" key="10">
    <source>
        <dbReference type="PIRSR" id="PIRSR602401-1"/>
    </source>
</evidence>
<evidence type="ECO:0000256" key="7">
    <source>
        <dbReference type="ARBA" id="ARBA00023004"/>
    </source>
</evidence>
<dbReference type="CDD" id="cd11072">
    <property type="entry name" value="CYP71-like"/>
    <property type="match status" value="1"/>
</dbReference>
<evidence type="ECO:0000256" key="5">
    <source>
        <dbReference type="ARBA" id="ARBA00022723"/>
    </source>
</evidence>
<dbReference type="Pfam" id="PF00067">
    <property type="entry name" value="p450"/>
    <property type="match status" value="1"/>
</dbReference>
<keyword evidence="14" id="KW-1185">Reference proteome</keyword>
<dbReference type="SUPFAM" id="SSF48264">
    <property type="entry name" value="Cytochrome P450"/>
    <property type="match status" value="1"/>
</dbReference>
<keyword evidence="6 11" id="KW-0560">Oxidoreductase</keyword>
<feature type="transmembrane region" description="Helical" evidence="12">
    <location>
        <begin position="18"/>
        <end position="38"/>
    </location>
</feature>
<name>A0A9D4Y8Y3_PEA</name>
<comment type="similarity">
    <text evidence="3 11">Belongs to the cytochrome P450 family.</text>
</comment>
<dbReference type="InterPro" id="IPR036396">
    <property type="entry name" value="Cyt_P450_sf"/>
</dbReference>
<reference evidence="13 14" key="1">
    <citation type="journal article" date="2022" name="Nat. Genet.">
        <title>Improved pea reference genome and pan-genome highlight genomic features and evolutionary characteristics.</title>
        <authorList>
            <person name="Yang T."/>
            <person name="Liu R."/>
            <person name="Luo Y."/>
            <person name="Hu S."/>
            <person name="Wang D."/>
            <person name="Wang C."/>
            <person name="Pandey M.K."/>
            <person name="Ge S."/>
            <person name="Xu Q."/>
            <person name="Li N."/>
            <person name="Li G."/>
            <person name="Huang Y."/>
            <person name="Saxena R.K."/>
            <person name="Ji Y."/>
            <person name="Li M."/>
            <person name="Yan X."/>
            <person name="He Y."/>
            <person name="Liu Y."/>
            <person name="Wang X."/>
            <person name="Xiang C."/>
            <person name="Varshney R.K."/>
            <person name="Ding H."/>
            <person name="Gao S."/>
            <person name="Zong X."/>
        </authorList>
    </citation>
    <scope>NUCLEOTIDE SEQUENCE [LARGE SCALE GENOMIC DNA]</scope>
    <source>
        <strain evidence="13 14">cv. Zhongwan 6</strain>
    </source>
</reference>
<comment type="subcellular location">
    <subcellularLocation>
        <location evidence="2">Membrane</location>
    </subcellularLocation>
</comment>
<evidence type="ECO:0000256" key="3">
    <source>
        <dbReference type="ARBA" id="ARBA00010617"/>
    </source>
</evidence>
<dbReference type="PANTHER" id="PTHR47943">
    <property type="entry name" value="CYTOCHROME P450 93A3-LIKE"/>
    <property type="match status" value="1"/>
</dbReference>
<evidence type="ECO:0000256" key="6">
    <source>
        <dbReference type="ARBA" id="ARBA00023002"/>
    </source>
</evidence>
<dbReference type="AlphaFoldDB" id="A0A9D4Y8Y3"/>
<dbReference type="GO" id="GO:0016020">
    <property type="term" value="C:membrane"/>
    <property type="evidence" value="ECO:0007669"/>
    <property type="project" value="UniProtKB-SubCell"/>
</dbReference>
<dbReference type="PROSITE" id="PS00086">
    <property type="entry name" value="CYTOCHROME_P450"/>
    <property type="match status" value="1"/>
</dbReference>
<organism evidence="13 14">
    <name type="scientific">Pisum sativum</name>
    <name type="common">Garden pea</name>
    <name type="synonym">Lathyrus oleraceus</name>
    <dbReference type="NCBI Taxonomy" id="3888"/>
    <lineage>
        <taxon>Eukaryota</taxon>
        <taxon>Viridiplantae</taxon>
        <taxon>Streptophyta</taxon>
        <taxon>Embryophyta</taxon>
        <taxon>Tracheophyta</taxon>
        <taxon>Spermatophyta</taxon>
        <taxon>Magnoliopsida</taxon>
        <taxon>eudicotyledons</taxon>
        <taxon>Gunneridae</taxon>
        <taxon>Pentapetalae</taxon>
        <taxon>rosids</taxon>
        <taxon>fabids</taxon>
        <taxon>Fabales</taxon>
        <taxon>Fabaceae</taxon>
        <taxon>Papilionoideae</taxon>
        <taxon>50 kb inversion clade</taxon>
        <taxon>NPAAA clade</taxon>
        <taxon>Hologalegina</taxon>
        <taxon>IRL clade</taxon>
        <taxon>Fabeae</taxon>
        <taxon>Lathyrus</taxon>
    </lineage>
</organism>
<evidence type="ECO:0000256" key="2">
    <source>
        <dbReference type="ARBA" id="ARBA00004370"/>
    </source>
</evidence>
<evidence type="ECO:0000313" key="13">
    <source>
        <dbReference type="EMBL" id="KAI5435191.1"/>
    </source>
</evidence>
<dbReference type="GO" id="GO:0020037">
    <property type="term" value="F:heme binding"/>
    <property type="evidence" value="ECO:0007669"/>
    <property type="project" value="InterPro"/>
</dbReference>
<proteinExistence type="inferred from homology"/>
<dbReference type="PANTHER" id="PTHR47943:SF9">
    <property type="entry name" value="CYTOCHROME P450"/>
    <property type="match status" value="1"/>
</dbReference>
<sequence>SRVCLSQTKPFFADMSSAAILVFLFITFTFTYVLFKLFSQPKPKNKKPPGPSPLPIIGNLHHILCALPHRKLHTLSQKYGPIMSLQLGQVPTVIISSSKAAELFLKTHDLVFASRPKIQASEIFSYGSRGLAFSAYGPYWRSVRKLCTLKLLSASKVEMFAPVRKEELGVLVESLKNAALVGEVVNVSEILENLVENIVYKMVLGRCHYEQFNVKNLIQQGMALLGAFNLADFVPWLGVFDLQGLTRTCTKISKAMDEVLEMIITEHEQNPIVDQNTNEDFVDILLSTIHEDIDHENEENRVSDRTYIKAILLDMIVAASDTSATSSQWTFSELLRHPRVMKKLQNEIQNEVGNDRMVEEKDVKKFTYLDMVIDEMLRVHPVAPLLVPRESRESITIDGYFIENKTRVMVNAYAIARDPTNWSNAEEFYPERFIDRKLNYQGQEFESIPFGSGRRGCAGMNMGLTTIKLIISQLVHCFDWELPNNVTPSNLNMEEKFGLTVTRAQPLFAIPHYRLGDAKHE</sequence>
<evidence type="ECO:0000313" key="14">
    <source>
        <dbReference type="Proteomes" id="UP001058974"/>
    </source>
</evidence>
<keyword evidence="4 10" id="KW-0349">Heme</keyword>
<feature type="binding site" description="axial binding residue" evidence="10">
    <location>
        <position position="457"/>
    </location>
    <ligand>
        <name>heme</name>
        <dbReference type="ChEBI" id="CHEBI:30413"/>
    </ligand>
    <ligandPart>
        <name>Fe</name>
        <dbReference type="ChEBI" id="CHEBI:18248"/>
    </ligandPart>
</feature>
<dbReference type="InterPro" id="IPR002401">
    <property type="entry name" value="Cyt_P450_E_grp-I"/>
</dbReference>
<dbReference type="GO" id="GO:0005506">
    <property type="term" value="F:iron ion binding"/>
    <property type="evidence" value="ECO:0007669"/>
    <property type="project" value="InterPro"/>
</dbReference>
<comment type="cofactor">
    <cofactor evidence="1 10">
        <name>heme</name>
        <dbReference type="ChEBI" id="CHEBI:30413"/>
    </cofactor>
</comment>
<dbReference type="PRINTS" id="PR00385">
    <property type="entry name" value="P450"/>
</dbReference>
<evidence type="ECO:0000256" key="8">
    <source>
        <dbReference type="ARBA" id="ARBA00023033"/>
    </source>
</evidence>
<dbReference type="Gramene" id="Psat02G0185500-T1">
    <property type="protein sequence ID" value="KAI5435191.1"/>
    <property type="gene ID" value="KIW84_021855"/>
</dbReference>
<evidence type="ECO:0000256" key="9">
    <source>
        <dbReference type="ARBA" id="ARBA00023136"/>
    </source>
</evidence>
<dbReference type="InterPro" id="IPR001128">
    <property type="entry name" value="Cyt_P450"/>
</dbReference>
<evidence type="ECO:0008006" key="15">
    <source>
        <dbReference type="Google" id="ProtNLM"/>
    </source>
</evidence>
<protein>
    <recommendedName>
        <fullName evidence="15">Cytochrome P450</fullName>
    </recommendedName>
</protein>
<dbReference type="InterPro" id="IPR017972">
    <property type="entry name" value="Cyt_P450_CS"/>
</dbReference>
<keyword evidence="12" id="KW-0812">Transmembrane</keyword>
<evidence type="ECO:0000256" key="12">
    <source>
        <dbReference type="SAM" id="Phobius"/>
    </source>
</evidence>
<feature type="non-terminal residue" evidence="13">
    <location>
        <position position="1"/>
    </location>
</feature>
<dbReference type="GO" id="GO:0016705">
    <property type="term" value="F:oxidoreductase activity, acting on paired donors, with incorporation or reduction of molecular oxygen"/>
    <property type="evidence" value="ECO:0007669"/>
    <property type="project" value="InterPro"/>
</dbReference>
<dbReference type="EMBL" id="JAMSHJ010000002">
    <property type="protein sequence ID" value="KAI5435191.1"/>
    <property type="molecule type" value="Genomic_DNA"/>
</dbReference>
<dbReference type="Proteomes" id="UP001058974">
    <property type="component" value="Chromosome 2"/>
</dbReference>
<keyword evidence="9 12" id="KW-0472">Membrane</keyword>
<keyword evidence="8 11" id="KW-0503">Monooxygenase</keyword>
<gene>
    <name evidence="13" type="ORF">KIW84_021855</name>
</gene>
<dbReference type="PRINTS" id="PR00463">
    <property type="entry name" value="EP450I"/>
</dbReference>
<comment type="caution">
    <text evidence="13">The sequence shown here is derived from an EMBL/GenBank/DDBJ whole genome shotgun (WGS) entry which is preliminary data.</text>
</comment>
<evidence type="ECO:0000256" key="11">
    <source>
        <dbReference type="RuleBase" id="RU000461"/>
    </source>
</evidence>
<evidence type="ECO:0000256" key="1">
    <source>
        <dbReference type="ARBA" id="ARBA00001971"/>
    </source>
</evidence>
<keyword evidence="12" id="KW-1133">Transmembrane helix</keyword>
<keyword evidence="7 10" id="KW-0408">Iron</keyword>
<dbReference type="Gene3D" id="1.10.630.10">
    <property type="entry name" value="Cytochrome P450"/>
    <property type="match status" value="1"/>
</dbReference>
<accession>A0A9D4Y8Y3</accession>
<evidence type="ECO:0000256" key="4">
    <source>
        <dbReference type="ARBA" id="ARBA00022617"/>
    </source>
</evidence>